<reference evidence="2 3" key="1">
    <citation type="journal article" date="2016" name="Nat. Commun.">
        <title>Thousands of microbial genomes shed light on interconnected biogeochemical processes in an aquifer system.</title>
        <authorList>
            <person name="Anantharaman K."/>
            <person name="Brown C.T."/>
            <person name="Hug L.A."/>
            <person name="Sharon I."/>
            <person name="Castelle C.J."/>
            <person name="Probst A.J."/>
            <person name="Thomas B.C."/>
            <person name="Singh A."/>
            <person name="Wilkins M.J."/>
            <person name="Karaoz U."/>
            <person name="Brodie E.L."/>
            <person name="Williams K.H."/>
            <person name="Hubbard S.S."/>
            <person name="Banfield J.F."/>
        </authorList>
    </citation>
    <scope>NUCLEOTIDE SEQUENCE [LARGE SCALE GENOMIC DNA]</scope>
</reference>
<dbReference type="InterPro" id="IPR032531">
    <property type="entry name" value="DUF4956"/>
</dbReference>
<feature type="transmembrane region" description="Helical" evidence="1">
    <location>
        <begin position="100"/>
        <end position="133"/>
    </location>
</feature>
<feature type="transmembrane region" description="Helical" evidence="1">
    <location>
        <begin position="51"/>
        <end position="69"/>
    </location>
</feature>
<evidence type="ECO:0000313" key="2">
    <source>
        <dbReference type="EMBL" id="OGN10614.1"/>
    </source>
</evidence>
<feature type="transmembrane region" description="Helical" evidence="1">
    <location>
        <begin position="20"/>
        <end position="39"/>
    </location>
</feature>
<feature type="transmembrane region" description="Helical" evidence="1">
    <location>
        <begin position="75"/>
        <end position="93"/>
    </location>
</feature>
<proteinExistence type="predicted"/>
<dbReference type="Pfam" id="PF16316">
    <property type="entry name" value="DUF4956"/>
    <property type="match status" value="1"/>
</dbReference>
<evidence type="ECO:0000313" key="3">
    <source>
        <dbReference type="Proteomes" id="UP000177167"/>
    </source>
</evidence>
<organism evidence="2 3">
    <name type="scientific">Candidatus Yanofskybacteria bacterium RIFCSPHIGHO2_02_FULL_41_11</name>
    <dbReference type="NCBI Taxonomy" id="1802675"/>
    <lineage>
        <taxon>Bacteria</taxon>
        <taxon>Candidatus Yanofskyibacteriota</taxon>
    </lineage>
</organism>
<evidence type="ECO:0000256" key="1">
    <source>
        <dbReference type="SAM" id="Phobius"/>
    </source>
</evidence>
<accession>A0A1F8FBP7</accession>
<gene>
    <name evidence="2" type="ORF">A3J46_05395</name>
</gene>
<name>A0A1F8FBP7_9BACT</name>
<comment type="caution">
    <text evidence="2">The sequence shown here is derived from an EMBL/GenBank/DDBJ whole genome shotgun (WGS) entry which is preliminary data.</text>
</comment>
<protein>
    <recommendedName>
        <fullName evidence="4">DUF4956 domain-containing protein</fullName>
    </recommendedName>
</protein>
<dbReference type="AlphaFoldDB" id="A0A1F8FBP7"/>
<sequence>MPDNLLNLPIYSLTEFSSAVVIINILVAFVIALTISWVYQKTHYGISYSRSFLTTLVIMTVLSTISMMILSNNLVRALGVLGIFALIRFRTILKDTRDVAFLFFALAMGMAIGTNNYIIAAISTVMVSFMLLILARYNFGSAVKNGFLLVLLADKDFNFNNASKFIDKYADSKQFLQAKTQSSGEQEYYFSILFNKDVDFSEFVGQMRAMSGIQSVELISGKNSAEY</sequence>
<keyword evidence="1" id="KW-0472">Membrane</keyword>
<dbReference type="EMBL" id="MGJP01000003">
    <property type="protein sequence ID" value="OGN10614.1"/>
    <property type="molecule type" value="Genomic_DNA"/>
</dbReference>
<dbReference type="Proteomes" id="UP000177167">
    <property type="component" value="Unassembled WGS sequence"/>
</dbReference>
<keyword evidence="1" id="KW-1133">Transmembrane helix</keyword>
<evidence type="ECO:0008006" key="4">
    <source>
        <dbReference type="Google" id="ProtNLM"/>
    </source>
</evidence>
<keyword evidence="1" id="KW-0812">Transmembrane</keyword>